<organism evidence="9 10">
    <name type="scientific">Gonium pectorale</name>
    <name type="common">Green alga</name>
    <dbReference type="NCBI Taxonomy" id="33097"/>
    <lineage>
        <taxon>Eukaryota</taxon>
        <taxon>Viridiplantae</taxon>
        <taxon>Chlorophyta</taxon>
        <taxon>core chlorophytes</taxon>
        <taxon>Chlorophyceae</taxon>
        <taxon>CS clade</taxon>
        <taxon>Chlamydomonadales</taxon>
        <taxon>Volvocaceae</taxon>
        <taxon>Gonium</taxon>
    </lineage>
</organism>
<evidence type="ECO:0000256" key="5">
    <source>
        <dbReference type="ARBA" id="ARBA00022729"/>
    </source>
</evidence>
<dbReference type="OrthoDB" id="10072432at2759"/>
<name>A0A150G1D2_GONPE</name>
<comment type="caution">
    <text evidence="9">The sequence shown here is derived from an EMBL/GenBank/DDBJ whole genome shotgun (WGS) entry which is preliminary data.</text>
</comment>
<dbReference type="EMBL" id="LSYV01000085">
    <property type="protein sequence ID" value="KXZ43647.1"/>
    <property type="molecule type" value="Genomic_DNA"/>
</dbReference>
<keyword evidence="5" id="KW-0732">Signal</keyword>
<keyword evidence="6" id="KW-0472">Membrane</keyword>
<evidence type="ECO:0000256" key="3">
    <source>
        <dbReference type="ARBA" id="ARBA00004613"/>
    </source>
</evidence>
<feature type="region of interest" description="Disordered" evidence="8">
    <location>
        <begin position="133"/>
        <end position="152"/>
    </location>
</feature>
<keyword evidence="4" id="KW-0964">Secreted</keyword>
<evidence type="ECO:0008006" key="11">
    <source>
        <dbReference type="Google" id="ProtNLM"/>
    </source>
</evidence>
<evidence type="ECO:0000313" key="10">
    <source>
        <dbReference type="Proteomes" id="UP000075714"/>
    </source>
</evidence>
<protein>
    <recommendedName>
        <fullName evidence="11">Right handed beta helix domain-containing protein</fullName>
    </recommendedName>
</protein>
<evidence type="ECO:0000256" key="7">
    <source>
        <dbReference type="ARBA" id="ARBA00023237"/>
    </source>
</evidence>
<proteinExistence type="predicted"/>
<dbReference type="Proteomes" id="UP000075714">
    <property type="component" value="Unassembled WGS sequence"/>
</dbReference>
<dbReference type="Gene3D" id="2.160.20.10">
    <property type="entry name" value="Single-stranded right-handed beta-helix, Pectin lyase-like"/>
    <property type="match status" value="1"/>
</dbReference>
<dbReference type="AlphaFoldDB" id="A0A150G1D2"/>
<evidence type="ECO:0000256" key="1">
    <source>
        <dbReference type="ARBA" id="ARBA00004196"/>
    </source>
</evidence>
<sequence>MPLTPLCVLRPALLQAVPSLEREGRGAVYINGDVGGELSVDGSSTMSGNRADGGAGGAIYIWNSVENITVDGNSTISANVAKWGGAIYIGYLVTTSLTVGGSSTISGNRADGGNGGAVYVGANVGNLTIDGSSTVSGNRANGGDGETLASVR</sequence>
<keyword evidence="7" id="KW-0998">Cell outer membrane</keyword>
<dbReference type="SUPFAM" id="SSF51126">
    <property type="entry name" value="Pectin lyase-like"/>
    <property type="match status" value="1"/>
</dbReference>
<dbReference type="InterPro" id="IPR011050">
    <property type="entry name" value="Pectin_lyase_fold/virulence"/>
</dbReference>
<keyword evidence="10" id="KW-1185">Reference proteome</keyword>
<comment type="subcellular location">
    <subcellularLocation>
        <location evidence="1">Cell envelope</location>
    </subcellularLocation>
    <subcellularLocation>
        <location evidence="2">Cell outer membrane</location>
    </subcellularLocation>
    <subcellularLocation>
        <location evidence="3">Secreted</location>
    </subcellularLocation>
</comment>
<reference evidence="10" key="1">
    <citation type="journal article" date="2016" name="Nat. Commun.">
        <title>The Gonium pectorale genome demonstrates co-option of cell cycle regulation during the evolution of multicellularity.</title>
        <authorList>
            <person name="Hanschen E.R."/>
            <person name="Marriage T.N."/>
            <person name="Ferris P.J."/>
            <person name="Hamaji T."/>
            <person name="Toyoda A."/>
            <person name="Fujiyama A."/>
            <person name="Neme R."/>
            <person name="Noguchi H."/>
            <person name="Minakuchi Y."/>
            <person name="Suzuki M."/>
            <person name="Kawai-Toyooka H."/>
            <person name="Smith D.R."/>
            <person name="Sparks H."/>
            <person name="Anderson J."/>
            <person name="Bakaric R."/>
            <person name="Luria V."/>
            <person name="Karger A."/>
            <person name="Kirschner M.W."/>
            <person name="Durand P.M."/>
            <person name="Michod R.E."/>
            <person name="Nozaki H."/>
            <person name="Olson B.J."/>
        </authorList>
    </citation>
    <scope>NUCLEOTIDE SEQUENCE [LARGE SCALE GENOMIC DNA]</scope>
    <source>
        <strain evidence="10">NIES-2863</strain>
    </source>
</reference>
<evidence type="ECO:0000313" key="9">
    <source>
        <dbReference type="EMBL" id="KXZ43647.1"/>
    </source>
</evidence>
<evidence type="ECO:0000256" key="2">
    <source>
        <dbReference type="ARBA" id="ARBA00004442"/>
    </source>
</evidence>
<dbReference type="GO" id="GO:0005576">
    <property type="term" value="C:extracellular region"/>
    <property type="evidence" value="ECO:0007669"/>
    <property type="project" value="UniProtKB-SubCell"/>
</dbReference>
<accession>A0A150G1D2</accession>
<evidence type="ECO:0000256" key="4">
    <source>
        <dbReference type="ARBA" id="ARBA00022525"/>
    </source>
</evidence>
<dbReference type="Pfam" id="PF02415">
    <property type="entry name" value="Chlam_PMP"/>
    <property type="match status" value="3"/>
</dbReference>
<dbReference type="InterPro" id="IPR012334">
    <property type="entry name" value="Pectin_lyas_fold"/>
</dbReference>
<dbReference type="InterPro" id="IPR003368">
    <property type="entry name" value="POMP_repeat"/>
</dbReference>
<gene>
    <name evidence="9" type="ORF">GPECTOR_84g323</name>
</gene>
<evidence type="ECO:0000256" key="6">
    <source>
        <dbReference type="ARBA" id="ARBA00023136"/>
    </source>
</evidence>
<evidence type="ECO:0000256" key="8">
    <source>
        <dbReference type="SAM" id="MobiDB-lite"/>
    </source>
</evidence>